<dbReference type="RefSeq" id="WP_378483631.1">
    <property type="nucleotide sequence ID" value="NZ_JBHUFB010000003.1"/>
</dbReference>
<sequence>MGKLIDRRPPAGVNGADPDPTAEALALEVAEAEAEAEAAEARIAAAQARARAARLRRQASAVETQTPDVAAPPDEDAAPEDGAPADSDGTLASEPPLSRSWGRRIGQRPRRGAVIAALVTVAALTVSGYLLWHHQDVAGEQQRAAEFVAAARQGVVTLTTLDSSQAEADVQRVLDSSTGAFRDDFENRASDFTDVIQKSSVATEGQVNAAAVESMSDDSAVVLVAATSTVTNSAGAEQEPRAWRLSVTVTRDRGQLKMSKVEFVP</sequence>
<gene>
    <name evidence="5" type="ORF">ACFSJG_02505</name>
</gene>
<keyword evidence="6" id="KW-1185">Reference proteome</keyword>
<feature type="region of interest" description="Disordered" evidence="3">
    <location>
        <begin position="54"/>
        <end position="105"/>
    </location>
</feature>
<dbReference type="Proteomes" id="UP001597286">
    <property type="component" value="Unassembled WGS sequence"/>
</dbReference>
<name>A0ABW4P259_9NOCA</name>
<feature type="compositionally biased region" description="Low complexity" evidence="3">
    <location>
        <begin position="80"/>
        <end position="89"/>
    </location>
</feature>
<proteinExistence type="predicted"/>
<organism evidence="5 6">
    <name type="scientific">Rhodococcus gannanensis</name>
    <dbReference type="NCBI Taxonomy" id="1960308"/>
    <lineage>
        <taxon>Bacteria</taxon>
        <taxon>Bacillati</taxon>
        <taxon>Actinomycetota</taxon>
        <taxon>Actinomycetes</taxon>
        <taxon>Mycobacteriales</taxon>
        <taxon>Nocardiaceae</taxon>
        <taxon>Rhodococcus</taxon>
    </lineage>
</organism>
<evidence type="ECO:0000256" key="1">
    <source>
        <dbReference type="ARBA" id="ARBA00004370"/>
    </source>
</evidence>
<dbReference type="PANTHER" id="PTHR37042:SF4">
    <property type="entry name" value="OUTER MEMBRANE PROTEIN RV1973"/>
    <property type="match status" value="1"/>
</dbReference>
<reference evidence="6" key="1">
    <citation type="journal article" date="2019" name="Int. J. Syst. Evol. Microbiol.">
        <title>The Global Catalogue of Microorganisms (GCM) 10K type strain sequencing project: providing services to taxonomists for standard genome sequencing and annotation.</title>
        <authorList>
            <consortium name="The Broad Institute Genomics Platform"/>
            <consortium name="The Broad Institute Genome Sequencing Center for Infectious Disease"/>
            <person name="Wu L."/>
            <person name="Ma J."/>
        </authorList>
    </citation>
    <scope>NUCLEOTIDE SEQUENCE [LARGE SCALE GENOMIC DNA]</scope>
    <source>
        <strain evidence="6">DT72</strain>
    </source>
</reference>
<evidence type="ECO:0000256" key="3">
    <source>
        <dbReference type="SAM" id="MobiDB-lite"/>
    </source>
</evidence>
<protein>
    <recommendedName>
        <fullName evidence="7">Mce-associated membrane protein</fullName>
    </recommendedName>
</protein>
<evidence type="ECO:0000256" key="2">
    <source>
        <dbReference type="ARBA" id="ARBA00023136"/>
    </source>
</evidence>
<evidence type="ECO:0000256" key="4">
    <source>
        <dbReference type="SAM" id="Phobius"/>
    </source>
</evidence>
<accession>A0ABW4P259</accession>
<evidence type="ECO:0000313" key="5">
    <source>
        <dbReference type="EMBL" id="MFD1811075.1"/>
    </source>
</evidence>
<dbReference type="PANTHER" id="PTHR37042">
    <property type="entry name" value="OUTER MEMBRANE PROTEIN RV1973"/>
    <property type="match status" value="1"/>
</dbReference>
<evidence type="ECO:0008006" key="7">
    <source>
        <dbReference type="Google" id="ProtNLM"/>
    </source>
</evidence>
<evidence type="ECO:0000313" key="6">
    <source>
        <dbReference type="Proteomes" id="UP001597286"/>
    </source>
</evidence>
<keyword evidence="2 4" id="KW-0472">Membrane</keyword>
<feature type="region of interest" description="Disordered" evidence="3">
    <location>
        <begin position="1"/>
        <end position="22"/>
    </location>
</feature>
<comment type="subcellular location">
    <subcellularLocation>
        <location evidence="1">Membrane</location>
    </subcellularLocation>
</comment>
<keyword evidence="4" id="KW-0812">Transmembrane</keyword>
<dbReference type="EMBL" id="JBHUFB010000003">
    <property type="protein sequence ID" value="MFD1811075.1"/>
    <property type="molecule type" value="Genomic_DNA"/>
</dbReference>
<comment type="caution">
    <text evidence="5">The sequence shown here is derived from an EMBL/GenBank/DDBJ whole genome shotgun (WGS) entry which is preliminary data.</text>
</comment>
<keyword evidence="4" id="KW-1133">Transmembrane helix</keyword>
<feature type="transmembrane region" description="Helical" evidence="4">
    <location>
        <begin position="113"/>
        <end position="132"/>
    </location>
</feature>